<feature type="compositionally biased region" description="Pro residues" evidence="1">
    <location>
        <begin position="31"/>
        <end position="42"/>
    </location>
</feature>
<protein>
    <submittedName>
        <fullName evidence="2">Uncharacterized protein</fullName>
    </submittedName>
</protein>
<accession>A0A1G4B4K1</accession>
<keyword evidence="3" id="KW-1185">Reference proteome</keyword>
<dbReference type="RefSeq" id="XP_022473363.1">
    <property type="nucleotide sequence ID" value="XM_022620209.1"/>
</dbReference>
<organism evidence="2 3">
    <name type="scientific">Colletotrichum orchidophilum</name>
    <dbReference type="NCBI Taxonomy" id="1209926"/>
    <lineage>
        <taxon>Eukaryota</taxon>
        <taxon>Fungi</taxon>
        <taxon>Dikarya</taxon>
        <taxon>Ascomycota</taxon>
        <taxon>Pezizomycotina</taxon>
        <taxon>Sordariomycetes</taxon>
        <taxon>Hypocreomycetidae</taxon>
        <taxon>Glomerellales</taxon>
        <taxon>Glomerellaceae</taxon>
        <taxon>Colletotrichum</taxon>
    </lineage>
</organism>
<dbReference type="GeneID" id="34561719"/>
<dbReference type="EMBL" id="MJBS01000073">
    <property type="protein sequence ID" value="OHE96202.1"/>
    <property type="molecule type" value="Genomic_DNA"/>
</dbReference>
<gene>
    <name evidence="2" type="ORF">CORC01_08579</name>
</gene>
<evidence type="ECO:0000256" key="1">
    <source>
        <dbReference type="SAM" id="MobiDB-lite"/>
    </source>
</evidence>
<evidence type="ECO:0000313" key="2">
    <source>
        <dbReference type="EMBL" id="OHE96202.1"/>
    </source>
</evidence>
<evidence type="ECO:0000313" key="3">
    <source>
        <dbReference type="Proteomes" id="UP000176998"/>
    </source>
</evidence>
<feature type="region of interest" description="Disordered" evidence="1">
    <location>
        <begin position="19"/>
        <end position="42"/>
    </location>
</feature>
<reference evidence="2 3" key="1">
    <citation type="submission" date="2016-09" db="EMBL/GenBank/DDBJ databases">
        <authorList>
            <person name="Capua I."/>
            <person name="De Benedictis P."/>
            <person name="Joannis T."/>
            <person name="Lombin L.H."/>
            <person name="Cattoli G."/>
        </authorList>
    </citation>
    <scope>NUCLEOTIDE SEQUENCE [LARGE SCALE GENOMIC DNA]</scope>
    <source>
        <strain evidence="2 3">IMI 309357</strain>
    </source>
</reference>
<comment type="caution">
    <text evidence="2">The sequence shown here is derived from an EMBL/GenBank/DDBJ whole genome shotgun (WGS) entry which is preliminary data.</text>
</comment>
<dbReference type="Proteomes" id="UP000176998">
    <property type="component" value="Unassembled WGS sequence"/>
</dbReference>
<dbReference type="AlphaFoldDB" id="A0A1G4B4K1"/>
<name>A0A1G4B4K1_9PEZI</name>
<sequence>MAGMSVPFLSRLPWTLKSRRRQPPSFFSSSPSPPPAPGAKRP</sequence>
<proteinExistence type="predicted"/>